<protein>
    <recommendedName>
        <fullName evidence="3">Periplasmic nitrate reductase, electron transfer subunit</fullName>
    </recommendedName>
    <alternativeName>
        <fullName evidence="11">Diheme cytochrome c NapB</fullName>
    </alternativeName>
</protein>
<proteinExistence type="inferred from homology"/>
<gene>
    <name evidence="14" type="ORF">SAMN05216234_10240</name>
</gene>
<dbReference type="Proteomes" id="UP000199227">
    <property type="component" value="Unassembled WGS sequence"/>
</dbReference>
<dbReference type="RefSeq" id="WP_092910063.1">
    <property type="nucleotide sequence ID" value="NZ_FOXB01000002.1"/>
</dbReference>
<keyword evidence="7 13" id="KW-0732">Signal</keyword>
<dbReference type="PANTHER" id="PTHR38604">
    <property type="entry name" value="PERIPLASMIC NITRATE REDUCTASE, ELECTRON TRANSFER SUBUNIT"/>
    <property type="match status" value="1"/>
</dbReference>
<dbReference type="PANTHER" id="PTHR38604:SF1">
    <property type="entry name" value="PERIPLASMIC NITRATE REDUCTASE, ELECTRON TRANSFER SUBUNIT"/>
    <property type="match status" value="1"/>
</dbReference>
<feature type="signal peptide" evidence="13">
    <location>
        <begin position="1"/>
        <end position="21"/>
    </location>
</feature>
<evidence type="ECO:0000313" key="15">
    <source>
        <dbReference type="Proteomes" id="UP000199227"/>
    </source>
</evidence>
<keyword evidence="10" id="KW-0408">Iron</keyword>
<evidence type="ECO:0000256" key="4">
    <source>
        <dbReference type="ARBA" id="ARBA00022448"/>
    </source>
</evidence>
<keyword evidence="4" id="KW-0813">Transport</keyword>
<keyword evidence="9" id="KW-0249">Electron transport</keyword>
<evidence type="ECO:0000256" key="5">
    <source>
        <dbReference type="ARBA" id="ARBA00022617"/>
    </source>
</evidence>
<dbReference type="Pfam" id="PF03892">
    <property type="entry name" value="NapB"/>
    <property type="match status" value="1"/>
</dbReference>
<evidence type="ECO:0000313" key="14">
    <source>
        <dbReference type="EMBL" id="SFO92320.1"/>
    </source>
</evidence>
<name>A0A1I5L4S2_9BACT</name>
<evidence type="ECO:0000256" key="10">
    <source>
        <dbReference type="ARBA" id="ARBA00023004"/>
    </source>
</evidence>
<dbReference type="GO" id="GO:0046872">
    <property type="term" value="F:metal ion binding"/>
    <property type="evidence" value="ECO:0007669"/>
    <property type="project" value="UniProtKB-KW"/>
</dbReference>
<evidence type="ECO:0000256" key="9">
    <source>
        <dbReference type="ARBA" id="ARBA00022982"/>
    </source>
</evidence>
<keyword evidence="5" id="KW-0349">Heme</keyword>
<accession>A0A1I5L4S2</accession>
<evidence type="ECO:0000256" key="3">
    <source>
        <dbReference type="ARBA" id="ARBA00013773"/>
    </source>
</evidence>
<evidence type="ECO:0000256" key="12">
    <source>
        <dbReference type="SAM" id="MobiDB-lite"/>
    </source>
</evidence>
<feature type="chain" id="PRO_5011521858" description="Periplasmic nitrate reductase, electron transfer subunit" evidence="13">
    <location>
        <begin position="22"/>
        <end position="202"/>
    </location>
</feature>
<comment type="subcellular location">
    <subcellularLocation>
        <location evidence="1">Periplasm</location>
    </subcellularLocation>
</comment>
<dbReference type="InterPro" id="IPR005591">
    <property type="entry name" value="NapB"/>
</dbReference>
<dbReference type="GO" id="GO:0042597">
    <property type="term" value="C:periplasmic space"/>
    <property type="evidence" value="ECO:0007669"/>
    <property type="project" value="UniProtKB-SubCell"/>
</dbReference>
<dbReference type="SUPFAM" id="SSF48695">
    <property type="entry name" value="Multiheme cytochromes"/>
    <property type="match status" value="1"/>
</dbReference>
<feature type="region of interest" description="Disordered" evidence="12">
    <location>
        <begin position="180"/>
        <end position="202"/>
    </location>
</feature>
<keyword evidence="15" id="KW-1185">Reference proteome</keyword>
<sequence>MKKIIQSALCAALILGLNACANNEGASNVGNSEAANAKTVITEEELGLRKENLYTEQGIAPVTADFTKPAPGMSKKIDRSYENAPPLIPHSVDGMLPITIKNNACTGCHMPAVAKSVNATPISPTHFKDFFAETKENLKKYKGSKVHADESDIAPQRYNCSQCHVPQANVKPLVENKFQPDYRNPNEKQKSNLIDTLNEGVR</sequence>
<evidence type="ECO:0000256" key="7">
    <source>
        <dbReference type="ARBA" id="ARBA00022729"/>
    </source>
</evidence>
<dbReference type="GO" id="GO:0009061">
    <property type="term" value="P:anaerobic respiration"/>
    <property type="evidence" value="ECO:0007669"/>
    <property type="project" value="InterPro"/>
</dbReference>
<evidence type="ECO:0000256" key="13">
    <source>
        <dbReference type="SAM" id="SignalP"/>
    </source>
</evidence>
<evidence type="ECO:0000256" key="8">
    <source>
        <dbReference type="ARBA" id="ARBA00022764"/>
    </source>
</evidence>
<reference evidence="14 15" key="1">
    <citation type="submission" date="2016-10" db="EMBL/GenBank/DDBJ databases">
        <authorList>
            <person name="de Groot N.N."/>
        </authorList>
    </citation>
    <scope>NUCLEOTIDE SEQUENCE [LARGE SCALE GENOMIC DNA]</scope>
    <source>
        <strain evidence="14 15">EP1-55-1</strain>
    </source>
</reference>
<keyword evidence="8" id="KW-0574">Periplasm</keyword>
<dbReference type="InterPro" id="IPR036280">
    <property type="entry name" value="Multihaem_cyt_sf"/>
</dbReference>
<evidence type="ECO:0000256" key="11">
    <source>
        <dbReference type="ARBA" id="ARBA00031832"/>
    </source>
</evidence>
<evidence type="ECO:0000256" key="1">
    <source>
        <dbReference type="ARBA" id="ARBA00004418"/>
    </source>
</evidence>
<feature type="compositionally biased region" description="Basic and acidic residues" evidence="12">
    <location>
        <begin position="180"/>
        <end position="190"/>
    </location>
</feature>
<dbReference type="STRING" id="223786.SAMN05216234_10240"/>
<dbReference type="OrthoDB" id="13290at2"/>
<organism evidence="14 15">
    <name type="scientific">Hydrogenimonas thermophila</name>
    <dbReference type="NCBI Taxonomy" id="223786"/>
    <lineage>
        <taxon>Bacteria</taxon>
        <taxon>Pseudomonadati</taxon>
        <taxon>Campylobacterota</taxon>
        <taxon>Epsilonproteobacteria</taxon>
        <taxon>Campylobacterales</taxon>
        <taxon>Hydrogenimonadaceae</taxon>
        <taxon>Hydrogenimonas</taxon>
    </lineage>
</organism>
<dbReference type="EMBL" id="FOXB01000002">
    <property type="protein sequence ID" value="SFO92320.1"/>
    <property type="molecule type" value="Genomic_DNA"/>
</dbReference>
<dbReference type="AlphaFoldDB" id="A0A1I5L4S2"/>
<comment type="similarity">
    <text evidence="2">Belongs to the NapB family.</text>
</comment>
<dbReference type="Gene3D" id="1.10.1130.10">
    <property type="entry name" value="Flavocytochrome C3, Chain A"/>
    <property type="match status" value="1"/>
</dbReference>
<keyword evidence="6" id="KW-0479">Metal-binding</keyword>
<evidence type="ECO:0000256" key="2">
    <source>
        <dbReference type="ARBA" id="ARBA00007368"/>
    </source>
</evidence>
<evidence type="ECO:0000256" key="6">
    <source>
        <dbReference type="ARBA" id="ARBA00022723"/>
    </source>
</evidence>